<dbReference type="EMBL" id="AMZH03001781">
    <property type="protein sequence ID" value="RRT78008.1"/>
    <property type="molecule type" value="Genomic_DNA"/>
</dbReference>
<evidence type="ECO:0000256" key="1">
    <source>
        <dbReference type="SAM" id="MobiDB-lite"/>
    </source>
</evidence>
<dbReference type="AlphaFoldDB" id="A0A427AP67"/>
<evidence type="ECO:0000313" key="3">
    <source>
        <dbReference type="Proteomes" id="UP000287651"/>
    </source>
</evidence>
<organism evidence="2 3">
    <name type="scientific">Ensete ventricosum</name>
    <name type="common">Abyssinian banana</name>
    <name type="synonym">Musa ensete</name>
    <dbReference type="NCBI Taxonomy" id="4639"/>
    <lineage>
        <taxon>Eukaryota</taxon>
        <taxon>Viridiplantae</taxon>
        <taxon>Streptophyta</taxon>
        <taxon>Embryophyta</taxon>
        <taxon>Tracheophyta</taxon>
        <taxon>Spermatophyta</taxon>
        <taxon>Magnoliopsida</taxon>
        <taxon>Liliopsida</taxon>
        <taxon>Zingiberales</taxon>
        <taxon>Musaceae</taxon>
        <taxon>Ensete</taxon>
    </lineage>
</organism>
<protein>
    <submittedName>
        <fullName evidence="2">Uncharacterized protein</fullName>
    </submittedName>
</protein>
<feature type="region of interest" description="Disordered" evidence="1">
    <location>
        <begin position="133"/>
        <end position="168"/>
    </location>
</feature>
<dbReference type="Proteomes" id="UP000287651">
    <property type="component" value="Unassembled WGS sequence"/>
</dbReference>
<comment type="caution">
    <text evidence="2">The sequence shown here is derived from an EMBL/GenBank/DDBJ whole genome shotgun (WGS) entry which is preliminary data.</text>
</comment>
<name>A0A427AP67_ENSVE</name>
<accession>A0A427AP67</accession>
<evidence type="ECO:0000313" key="2">
    <source>
        <dbReference type="EMBL" id="RRT78008.1"/>
    </source>
</evidence>
<sequence>MNGAVLLVCPAKYRQRSTNHRKPSYCVHMDGYVVCGSSFGRRWNARHTSKHLEVVVVDGCVEEGPSLCVALMPPVRMDESEINSCTYLRRQRNEDNGAVVGVDTYDITGPKEQLHRRCDVGVHLWLIFPEIDGPDGHGKHPHAEQEGHEEQQNPPKKDYQRYQPLENS</sequence>
<gene>
    <name evidence="2" type="ORF">B296_00012579</name>
</gene>
<proteinExistence type="predicted"/>
<reference evidence="2 3" key="1">
    <citation type="journal article" date="2014" name="Agronomy (Basel)">
        <title>A Draft Genome Sequence for Ensete ventricosum, the Drought-Tolerant Tree Against Hunger.</title>
        <authorList>
            <person name="Harrison J."/>
            <person name="Moore K.A."/>
            <person name="Paszkiewicz K."/>
            <person name="Jones T."/>
            <person name="Grant M."/>
            <person name="Ambacheew D."/>
            <person name="Muzemil S."/>
            <person name="Studholme D.J."/>
        </authorList>
    </citation>
    <scope>NUCLEOTIDE SEQUENCE [LARGE SCALE GENOMIC DNA]</scope>
</reference>
<feature type="compositionally biased region" description="Basic and acidic residues" evidence="1">
    <location>
        <begin position="134"/>
        <end position="160"/>
    </location>
</feature>